<evidence type="ECO:0000256" key="3">
    <source>
        <dbReference type="ARBA" id="ARBA00022729"/>
    </source>
</evidence>
<dbReference type="InterPro" id="IPR017946">
    <property type="entry name" value="PLC-like_Pdiesterase_TIM-brl"/>
</dbReference>
<evidence type="ECO:0000256" key="2">
    <source>
        <dbReference type="ARBA" id="ARBA00012247"/>
    </source>
</evidence>
<keyword evidence="3 7" id="KW-0732">Signal</keyword>
<sequence>MILRLFLMGSLLMTAAQAFAWPYPTLSGDRPIVIAHRGASGYLPEHTLEAYSLAIELGADFIEPDLVLTKDGQLVARHDYYLSGSTDIADHPEFADRKKTIDGREDWFVEDFTLAEIKTLRAKQAFPGRSIAFDGQFSIPTFDEILSLVAEHEAQGGQQVGVYPETKHPDHYASLGLDFVPPLLKALERHGYQDRDAPLFIQSFEPGILKRLRDATDFRLIMLVFPKNEIDPAADALSPSVSLEEAAQFADGVGPSKALVLDSSGKDTGFVKKAHDLGLAVHIWTMRDDRLSAPFQTSQDEYAQIFRIGVDGVFTDFTPSGVLYRGLIAAGAKDKAP</sequence>
<dbReference type="SUPFAM" id="SSF51695">
    <property type="entry name" value="PLC-like phosphodiesterases"/>
    <property type="match status" value="1"/>
</dbReference>
<dbReference type="InterPro" id="IPR030395">
    <property type="entry name" value="GP_PDE_dom"/>
</dbReference>
<feature type="signal peptide" evidence="7">
    <location>
        <begin position="1"/>
        <end position="20"/>
    </location>
</feature>
<name>A0A5A7N4I3_9PROT</name>
<dbReference type="PANTHER" id="PTHR43620:SF7">
    <property type="entry name" value="GLYCEROPHOSPHODIESTER PHOSPHODIESTERASE GDPD5-RELATED"/>
    <property type="match status" value="1"/>
</dbReference>
<comment type="similarity">
    <text evidence="1">Belongs to the glycerophosphoryl diester phosphodiesterase family.</text>
</comment>
<evidence type="ECO:0000256" key="5">
    <source>
        <dbReference type="ARBA" id="ARBA00022801"/>
    </source>
</evidence>
<gene>
    <name evidence="9" type="ORF">JCM17845_29030</name>
</gene>
<evidence type="ECO:0000256" key="6">
    <source>
        <dbReference type="ARBA" id="ARBA00047512"/>
    </source>
</evidence>
<dbReference type="EMBL" id="BKCM01000024">
    <property type="protein sequence ID" value="GER02280.1"/>
    <property type="molecule type" value="Genomic_DNA"/>
</dbReference>
<dbReference type="Gene3D" id="3.20.20.190">
    <property type="entry name" value="Phosphatidylinositol (PI) phosphodiesterase"/>
    <property type="match status" value="1"/>
</dbReference>
<reference evidence="9 10" key="1">
    <citation type="submission" date="2019-09" db="EMBL/GenBank/DDBJ databases">
        <title>NBRP : Genome information of microbial organism related human and environment.</title>
        <authorList>
            <person name="Hattori M."/>
            <person name="Oshima K."/>
            <person name="Inaba H."/>
            <person name="Suda W."/>
            <person name="Sakamoto M."/>
            <person name="Iino T."/>
            <person name="Kitahara M."/>
            <person name="Oshida Y."/>
            <person name="Iida T."/>
            <person name="Kudo T."/>
            <person name="Itoh T."/>
            <person name="Ohkuma M."/>
        </authorList>
    </citation>
    <scope>NUCLEOTIDE SEQUENCE [LARGE SCALE GENOMIC DNA]</scope>
    <source>
        <strain evidence="9 10">Mie-1</strain>
    </source>
</reference>
<evidence type="ECO:0000256" key="1">
    <source>
        <dbReference type="ARBA" id="ARBA00007277"/>
    </source>
</evidence>
<evidence type="ECO:0000256" key="4">
    <source>
        <dbReference type="ARBA" id="ARBA00022798"/>
    </source>
</evidence>
<dbReference type="AlphaFoldDB" id="A0A5A7N4I3"/>
<dbReference type="Pfam" id="PF03009">
    <property type="entry name" value="GDPD"/>
    <property type="match status" value="1"/>
</dbReference>
<dbReference type="GO" id="GO:0042597">
    <property type="term" value="C:periplasmic space"/>
    <property type="evidence" value="ECO:0007669"/>
    <property type="project" value="TreeGrafter"/>
</dbReference>
<comment type="caution">
    <text evidence="9">The sequence shown here is derived from an EMBL/GenBank/DDBJ whole genome shotgun (WGS) entry which is preliminary data.</text>
</comment>
<evidence type="ECO:0000256" key="7">
    <source>
        <dbReference type="SAM" id="SignalP"/>
    </source>
</evidence>
<dbReference type="GO" id="GO:0006629">
    <property type="term" value="P:lipid metabolic process"/>
    <property type="evidence" value="ECO:0007669"/>
    <property type="project" value="InterPro"/>
</dbReference>
<proteinExistence type="inferred from homology"/>
<dbReference type="Proteomes" id="UP000325187">
    <property type="component" value="Unassembled WGS sequence"/>
</dbReference>
<evidence type="ECO:0000313" key="10">
    <source>
        <dbReference type="Proteomes" id="UP000325187"/>
    </source>
</evidence>
<keyword evidence="4" id="KW-0319">Glycerol metabolism</keyword>
<accession>A0A5A7N4I3</accession>
<evidence type="ECO:0000259" key="8">
    <source>
        <dbReference type="PROSITE" id="PS51704"/>
    </source>
</evidence>
<feature type="domain" description="GP-PDE" evidence="8">
    <location>
        <begin position="31"/>
        <end position="325"/>
    </location>
</feature>
<dbReference type="GO" id="GO:0008889">
    <property type="term" value="F:glycerophosphodiester phosphodiesterase activity"/>
    <property type="evidence" value="ECO:0007669"/>
    <property type="project" value="UniProtKB-EC"/>
</dbReference>
<dbReference type="GO" id="GO:0006071">
    <property type="term" value="P:glycerol metabolic process"/>
    <property type="evidence" value="ECO:0007669"/>
    <property type="project" value="UniProtKB-KW"/>
</dbReference>
<evidence type="ECO:0000313" key="9">
    <source>
        <dbReference type="EMBL" id="GER02280.1"/>
    </source>
</evidence>
<organism evidence="9 10">
    <name type="scientific">Iodidimonas gelatinilytica</name>
    <dbReference type="NCBI Taxonomy" id="1236966"/>
    <lineage>
        <taxon>Bacteria</taxon>
        <taxon>Pseudomonadati</taxon>
        <taxon>Pseudomonadota</taxon>
        <taxon>Alphaproteobacteria</taxon>
        <taxon>Iodidimonadales</taxon>
        <taxon>Iodidimonadaceae</taxon>
        <taxon>Iodidimonas</taxon>
    </lineage>
</organism>
<dbReference type="PROSITE" id="PS51704">
    <property type="entry name" value="GP_PDE"/>
    <property type="match status" value="1"/>
</dbReference>
<keyword evidence="10" id="KW-1185">Reference proteome</keyword>
<keyword evidence="5" id="KW-0378">Hydrolase</keyword>
<feature type="chain" id="PRO_5023091999" description="glycerophosphodiester phosphodiesterase" evidence="7">
    <location>
        <begin position="21"/>
        <end position="337"/>
    </location>
</feature>
<dbReference type="EC" id="3.1.4.46" evidence="2"/>
<comment type="catalytic activity">
    <reaction evidence="6">
        <text>a sn-glycero-3-phosphodiester + H2O = an alcohol + sn-glycerol 3-phosphate + H(+)</text>
        <dbReference type="Rhea" id="RHEA:12969"/>
        <dbReference type="ChEBI" id="CHEBI:15377"/>
        <dbReference type="ChEBI" id="CHEBI:15378"/>
        <dbReference type="ChEBI" id="CHEBI:30879"/>
        <dbReference type="ChEBI" id="CHEBI:57597"/>
        <dbReference type="ChEBI" id="CHEBI:83408"/>
        <dbReference type="EC" id="3.1.4.46"/>
    </reaction>
</comment>
<dbReference type="PANTHER" id="PTHR43620">
    <property type="entry name" value="GLYCEROPHOSPHORYL DIESTER PHOSPHODIESTERASE"/>
    <property type="match status" value="1"/>
</dbReference>
<protein>
    <recommendedName>
        <fullName evidence="2">glycerophosphodiester phosphodiesterase</fullName>
        <ecNumber evidence="2">3.1.4.46</ecNumber>
    </recommendedName>
</protein>